<evidence type="ECO:0000313" key="1">
    <source>
        <dbReference type="EMBL" id="KAI5060719.1"/>
    </source>
</evidence>
<name>A0A9D4U5A3_ADICA</name>
<dbReference type="EMBL" id="JABFUD020000024">
    <property type="protein sequence ID" value="KAI5060719.1"/>
    <property type="molecule type" value="Genomic_DNA"/>
</dbReference>
<evidence type="ECO:0008006" key="3">
    <source>
        <dbReference type="Google" id="ProtNLM"/>
    </source>
</evidence>
<gene>
    <name evidence="1" type="ORF">GOP47_0025139</name>
</gene>
<dbReference type="OrthoDB" id="9973008at2759"/>
<protein>
    <recommendedName>
        <fullName evidence="3">HIT domain-containing protein</fullName>
    </recommendedName>
</protein>
<evidence type="ECO:0000313" key="2">
    <source>
        <dbReference type="Proteomes" id="UP000886520"/>
    </source>
</evidence>
<dbReference type="AlphaFoldDB" id="A0A9D4U5A3"/>
<keyword evidence="2" id="KW-1185">Reference proteome</keyword>
<dbReference type="SUPFAM" id="SSF54197">
    <property type="entry name" value="HIT-like"/>
    <property type="match status" value="1"/>
</dbReference>
<reference evidence="1" key="1">
    <citation type="submission" date="2021-01" db="EMBL/GenBank/DDBJ databases">
        <title>Adiantum capillus-veneris genome.</title>
        <authorList>
            <person name="Fang Y."/>
            <person name="Liao Q."/>
        </authorList>
    </citation>
    <scope>NUCLEOTIDE SEQUENCE</scope>
    <source>
        <strain evidence="1">H3</strain>
        <tissue evidence="1">Leaf</tissue>
    </source>
</reference>
<accession>A0A9D4U5A3</accession>
<proteinExistence type="predicted"/>
<organism evidence="1 2">
    <name type="scientific">Adiantum capillus-veneris</name>
    <name type="common">Maidenhair fern</name>
    <dbReference type="NCBI Taxonomy" id="13818"/>
    <lineage>
        <taxon>Eukaryota</taxon>
        <taxon>Viridiplantae</taxon>
        <taxon>Streptophyta</taxon>
        <taxon>Embryophyta</taxon>
        <taxon>Tracheophyta</taxon>
        <taxon>Polypodiopsida</taxon>
        <taxon>Polypodiidae</taxon>
        <taxon>Polypodiales</taxon>
        <taxon>Pteridineae</taxon>
        <taxon>Pteridaceae</taxon>
        <taxon>Vittarioideae</taxon>
        <taxon>Adiantum</taxon>
    </lineage>
</organism>
<sequence>MLRTSRAIAACFVHSVFSSSLTRSAPYKLSVRSRLLRMVLSGRSSPCFIKPITFQAENINPAMLISYRDCCNVSKGKKLDFECTKLPLKDFCTFIETEPKSEVVAFFRELATELESKLKILDFHMRVVNCEEGFKVEVFYGSEKLGPPVLPPSNCISCYPNAPLFPGQEPIVEARECVLEEFSSQPHAVCRLDAKGRCGFIITPTRHVDRMSELDDEELFGLWSLAVRVLREANLPFTTMILNHGTYRNVEHLHLKVWVEKNLYEQYRAQWSNERQELWRQLQDLALKRPRTKRHSKKH</sequence>
<dbReference type="Proteomes" id="UP000886520">
    <property type="component" value="Chromosome 24"/>
</dbReference>
<dbReference type="Gene3D" id="3.30.428.10">
    <property type="entry name" value="HIT-like"/>
    <property type="match status" value="1"/>
</dbReference>
<comment type="caution">
    <text evidence="1">The sequence shown here is derived from an EMBL/GenBank/DDBJ whole genome shotgun (WGS) entry which is preliminary data.</text>
</comment>
<dbReference type="InterPro" id="IPR036265">
    <property type="entry name" value="HIT-like_sf"/>
</dbReference>